<dbReference type="Proteomes" id="UP001299220">
    <property type="component" value="Unassembled WGS sequence"/>
</dbReference>
<dbReference type="PROSITE" id="PS50943">
    <property type="entry name" value="HTH_CROC1"/>
    <property type="match status" value="1"/>
</dbReference>
<accession>A0ABS9CMT1</accession>
<feature type="domain" description="HTH cro/C1-type" evidence="3">
    <location>
        <begin position="7"/>
        <end position="61"/>
    </location>
</feature>
<dbReference type="Gene3D" id="1.10.260.40">
    <property type="entry name" value="lambda repressor-like DNA-binding domains"/>
    <property type="match status" value="1"/>
</dbReference>
<dbReference type="SUPFAM" id="SSF47413">
    <property type="entry name" value="lambda repressor-like DNA-binding domains"/>
    <property type="match status" value="1"/>
</dbReference>
<organism evidence="4 5">
    <name type="scientific">Anaeromassilibacillus senegalensis</name>
    <dbReference type="NCBI Taxonomy" id="1673717"/>
    <lineage>
        <taxon>Bacteria</taxon>
        <taxon>Bacillati</taxon>
        <taxon>Bacillota</taxon>
        <taxon>Clostridia</taxon>
        <taxon>Eubacteriales</taxon>
        <taxon>Acutalibacteraceae</taxon>
        <taxon>Anaeromassilibacillus</taxon>
    </lineage>
</organism>
<keyword evidence="1" id="KW-0238">DNA-binding</keyword>
<dbReference type="InterPro" id="IPR010982">
    <property type="entry name" value="Lambda_DNA-bd_dom_sf"/>
</dbReference>
<evidence type="ECO:0000313" key="4">
    <source>
        <dbReference type="EMBL" id="MCF2652453.1"/>
    </source>
</evidence>
<name>A0ABS9CMT1_9FIRM</name>
<evidence type="ECO:0000256" key="1">
    <source>
        <dbReference type="ARBA" id="ARBA00023125"/>
    </source>
</evidence>
<dbReference type="CDD" id="cd00093">
    <property type="entry name" value="HTH_XRE"/>
    <property type="match status" value="1"/>
</dbReference>
<evidence type="ECO:0000256" key="2">
    <source>
        <dbReference type="SAM" id="MobiDB-lite"/>
    </source>
</evidence>
<sequence>MTLGEKLRFYRTAERYTQGTIAEMLGMERSTYTYYETDKTQPSIQNLLRLARLYGVSVEALASEEYVPLGAEEFLDSHEKRTRDRQDGLHDVSDYHQRNVCQKNEKEKDKK</sequence>
<reference evidence="4 5" key="1">
    <citation type="submission" date="2020-12" db="EMBL/GenBank/DDBJ databases">
        <title>Whole genome sequences of gut porcine anaerobes.</title>
        <authorList>
            <person name="Kubasova T."/>
            <person name="Jahodarova E."/>
            <person name="Rychlik I."/>
        </authorList>
    </citation>
    <scope>NUCLEOTIDE SEQUENCE [LARGE SCALE GENOMIC DNA]</scope>
    <source>
        <strain evidence="4 5">An867</strain>
    </source>
</reference>
<dbReference type="EMBL" id="JAFBIT010000002">
    <property type="protein sequence ID" value="MCF2652453.1"/>
    <property type="molecule type" value="Genomic_DNA"/>
</dbReference>
<evidence type="ECO:0000259" key="3">
    <source>
        <dbReference type="PROSITE" id="PS50943"/>
    </source>
</evidence>
<dbReference type="RefSeq" id="WP_235323507.1">
    <property type="nucleotide sequence ID" value="NZ_JAFBIT010000002.1"/>
</dbReference>
<proteinExistence type="predicted"/>
<gene>
    <name evidence="4" type="ORF">JQM67_07545</name>
</gene>
<dbReference type="Pfam" id="PF01381">
    <property type="entry name" value="HTH_3"/>
    <property type="match status" value="1"/>
</dbReference>
<comment type="caution">
    <text evidence="4">The sequence shown here is derived from an EMBL/GenBank/DDBJ whole genome shotgun (WGS) entry which is preliminary data.</text>
</comment>
<keyword evidence="5" id="KW-1185">Reference proteome</keyword>
<feature type="region of interest" description="Disordered" evidence="2">
    <location>
        <begin position="78"/>
        <end position="111"/>
    </location>
</feature>
<dbReference type="PANTHER" id="PTHR46558:SF11">
    <property type="entry name" value="HTH-TYPE TRANSCRIPTIONAL REGULATOR XRE"/>
    <property type="match status" value="1"/>
</dbReference>
<dbReference type="SMART" id="SM00530">
    <property type="entry name" value="HTH_XRE"/>
    <property type="match status" value="1"/>
</dbReference>
<dbReference type="InterPro" id="IPR001387">
    <property type="entry name" value="Cro/C1-type_HTH"/>
</dbReference>
<evidence type="ECO:0000313" key="5">
    <source>
        <dbReference type="Proteomes" id="UP001299220"/>
    </source>
</evidence>
<protein>
    <submittedName>
        <fullName evidence="4">Helix-turn-helix transcriptional regulator</fullName>
    </submittedName>
</protein>
<dbReference type="PANTHER" id="PTHR46558">
    <property type="entry name" value="TRACRIPTIONAL REGULATORY PROTEIN-RELATED-RELATED"/>
    <property type="match status" value="1"/>
</dbReference>